<dbReference type="Proteomes" id="UP000017243">
    <property type="component" value="Unassembled WGS sequence"/>
</dbReference>
<dbReference type="Gene3D" id="1.20.1560.10">
    <property type="entry name" value="ABC transporter type 1, transmembrane domain"/>
    <property type="match status" value="1"/>
</dbReference>
<dbReference type="GO" id="GO:0034040">
    <property type="term" value="F:ATPase-coupled lipid transmembrane transporter activity"/>
    <property type="evidence" value="ECO:0007669"/>
    <property type="project" value="TreeGrafter"/>
</dbReference>
<name>U4QLC8_LACHE</name>
<evidence type="ECO:0000256" key="4">
    <source>
        <dbReference type="ARBA" id="ARBA00022840"/>
    </source>
</evidence>
<evidence type="ECO:0000313" key="10">
    <source>
        <dbReference type="Proteomes" id="UP000017243"/>
    </source>
</evidence>
<dbReference type="AlphaFoldDB" id="U4QLC8"/>
<dbReference type="InterPro" id="IPR027417">
    <property type="entry name" value="P-loop_NTPase"/>
</dbReference>
<dbReference type="InterPro" id="IPR003439">
    <property type="entry name" value="ABC_transporter-like_ATP-bd"/>
</dbReference>
<dbReference type="InterPro" id="IPR039421">
    <property type="entry name" value="Type_1_exporter"/>
</dbReference>
<protein>
    <submittedName>
        <fullName evidence="9">ABC superfamily ATP binding cassette transporter ATP binding and permease protein</fullName>
    </submittedName>
</protein>
<feature type="domain" description="ABC transporter" evidence="7">
    <location>
        <begin position="185"/>
        <end position="395"/>
    </location>
</feature>
<organism evidence="9 10">
    <name type="scientific">Lactobacillus helveticus CIRM-BIA 953</name>
    <dbReference type="NCBI Taxonomy" id="1226335"/>
    <lineage>
        <taxon>Bacteria</taxon>
        <taxon>Bacillati</taxon>
        <taxon>Bacillota</taxon>
        <taxon>Bacilli</taxon>
        <taxon>Lactobacillales</taxon>
        <taxon>Lactobacillaceae</taxon>
        <taxon>Lactobacillus</taxon>
    </lineage>
</organism>
<keyword evidence="5" id="KW-1133">Transmembrane helix</keyword>
<keyword evidence="6" id="KW-0472">Membrane</keyword>
<dbReference type="SUPFAM" id="SSF90123">
    <property type="entry name" value="ABC transporter transmembrane region"/>
    <property type="match status" value="1"/>
</dbReference>
<dbReference type="Pfam" id="PF00005">
    <property type="entry name" value="ABC_tran"/>
    <property type="match status" value="1"/>
</dbReference>
<dbReference type="SUPFAM" id="SSF52540">
    <property type="entry name" value="P-loop containing nucleoside triphosphate hydrolases"/>
    <property type="match status" value="1"/>
</dbReference>
<evidence type="ECO:0000313" key="9">
    <source>
        <dbReference type="EMBL" id="CDI42399.1"/>
    </source>
</evidence>
<evidence type="ECO:0000256" key="5">
    <source>
        <dbReference type="ARBA" id="ARBA00022989"/>
    </source>
</evidence>
<evidence type="ECO:0000256" key="2">
    <source>
        <dbReference type="ARBA" id="ARBA00022692"/>
    </source>
</evidence>
<keyword evidence="3" id="KW-0547">Nucleotide-binding</keyword>
<feature type="domain" description="ABC transmembrane type-1" evidence="8">
    <location>
        <begin position="1"/>
        <end position="155"/>
    </location>
</feature>
<dbReference type="GO" id="GO:0005886">
    <property type="term" value="C:plasma membrane"/>
    <property type="evidence" value="ECO:0007669"/>
    <property type="project" value="UniProtKB-SubCell"/>
</dbReference>
<keyword evidence="4" id="KW-0067">ATP-binding</keyword>
<comment type="caution">
    <text evidence="9">The sequence shown here is derived from an EMBL/GenBank/DDBJ whole genome shotgun (WGS) entry which is preliminary data.</text>
</comment>
<dbReference type="InterPro" id="IPR003593">
    <property type="entry name" value="AAA+_ATPase"/>
</dbReference>
<evidence type="ECO:0000259" key="7">
    <source>
        <dbReference type="PROSITE" id="PS50893"/>
    </source>
</evidence>
<dbReference type="InterPro" id="IPR017871">
    <property type="entry name" value="ABC_transporter-like_CS"/>
</dbReference>
<keyword evidence="2" id="KW-0812">Transmembrane</keyword>
<dbReference type="SMART" id="SM00382">
    <property type="entry name" value="AAA"/>
    <property type="match status" value="1"/>
</dbReference>
<evidence type="ECO:0000256" key="6">
    <source>
        <dbReference type="ARBA" id="ARBA00023136"/>
    </source>
</evidence>
<dbReference type="Gene3D" id="3.40.50.300">
    <property type="entry name" value="P-loop containing nucleotide triphosphate hydrolases"/>
    <property type="match status" value="1"/>
</dbReference>
<evidence type="ECO:0000256" key="1">
    <source>
        <dbReference type="ARBA" id="ARBA00004651"/>
    </source>
</evidence>
<dbReference type="InterPro" id="IPR036640">
    <property type="entry name" value="ABC1_TM_sf"/>
</dbReference>
<dbReference type="PANTHER" id="PTHR24221:SF654">
    <property type="entry name" value="ATP-BINDING CASSETTE SUB-FAMILY B MEMBER 6"/>
    <property type="match status" value="1"/>
</dbReference>
<dbReference type="PANTHER" id="PTHR24221">
    <property type="entry name" value="ATP-BINDING CASSETTE SUB-FAMILY B"/>
    <property type="match status" value="1"/>
</dbReference>
<dbReference type="PROSITE" id="PS50893">
    <property type="entry name" value="ABC_TRANSPORTER_2"/>
    <property type="match status" value="1"/>
</dbReference>
<reference evidence="9 10" key="1">
    <citation type="submission" date="2013-09" db="EMBL/GenBank/DDBJ databases">
        <title>Draft Genome Sequence of five Lactobacillus helveticus strains CIRM-BIA 101T, 103, 104, 951 and 953 isolated from milk product.</title>
        <authorList>
            <person name="Valence F."/>
            <person name="Chuat V."/>
            <person name="Ma L."/>
            <person name="Creno S."/>
            <person name="Falentin H."/>
            <person name="Lortal S."/>
            <person name="Bizet C."/>
            <person name="Clermont D."/>
            <person name="Loux V."/>
            <person name="Bouchier C."/>
            <person name="Cousin S."/>
        </authorList>
    </citation>
    <scope>NUCLEOTIDE SEQUENCE [LARGE SCALE GENOMIC DNA]</scope>
    <source>
        <strain evidence="9 10">CIRM-BIA 953</strain>
    </source>
</reference>
<dbReference type="GO" id="GO:0005524">
    <property type="term" value="F:ATP binding"/>
    <property type="evidence" value="ECO:0007669"/>
    <property type="project" value="UniProtKB-KW"/>
</dbReference>
<dbReference type="InterPro" id="IPR011527">
    <property type="entry name" value="ABC1_TM_dom"/>
</dbReference>
<dbReference type="PROSITE" id="PS50929">
    <property type="entry name" value="ABC_TM1F"/>
    <property type="match status" value="1"/>
</dbReference>
<accession>U4QLC8</accession>
<dbReference type="EMBL" id="CBUH010000104">
    <property type="protein sequence ID" value="CDI42399.1"/>
    <property type="molecule type" value="Genomic_DNA"/>
</dbReference>
<dbReference type="PROSITE" id="PS00211">
    <property type="entry name" value="ABC_TRANSPORTER_1"/>
    <property type="match status" value="1"/>
</dbReference>
<evidence type="ECO:0000259" key="8">
    <source>
        <dbReference type="PROSITE" id="PS50929"/>
    </source>
</evidence>
<sequence>MIGTLFTLAPILVFSTLAISFISISLPRFLKKLNINATNRVSFANKNFLNTIAKWGLGLRELKRYHAKTVFSKVIAVSSNKLEDSEINKMRVIAFSQFVQGIADVIGRIIIPLIAGVLYFEGKIKFGAIVTASYFVNDIFNSLWDFSNNINLLNSSSDLRKKITNLTQEYPHLESKKNPNKIKLIKTTNLVKSFTNRSQIKYPDIYIKKGEHILLTGVSGCGKSTFLRLILGIEKPSKGKVEYYDNQNQVIIPDFDQIGYIAQDVTLFPSSIRDNITMFNDPLNNKVSEVLQKVDLDLSVKEIGSIINPDNILLSGGQKQKIILAREIIDPKSFIFLDEPTSAIDTKTTTKILKIISELPSTIIMIAHNLTPKQKLMFDREIHFSKKGSDENDNT</sequence>
<gene>
    <name evidence="9" type="ORF">LHCIRMBIA953_00980</name>
</gene>
<dbReference type="GO" id="GO:0140359">
    <property type="term" value="F:ABC-type transporter activity"/>
    <property type="evidence" value="ECO:0007669"/>
    <property type="project" value="InterPro"/>
</dbReference>
<dbReference type="GO" id="GO:0016887">
    <property type="term" value="F:ATP hydrolysis activity"/>
    <property type="evidence" value="ECO:0007669"/>
    <property type="project" value="InterPro"/>
</dbReference>
<evidence type="ECO:0000256" key="3">
    <source>
        <dbReference type="ARBA" id="ARBA00022741"/>
    </source>
</evidence>
<comment type="subcellular location">
    <subcellularLocation>
        <location evidence="1">Cell membrane</location>
        <topology evidence="1">Multi-pass membrane protein</topology>
    </subcellularLocation>
</comment>
<proteinExistence type="predicted"/>